<dbReference type="EMBL" id="JAOXHJ010000023">
    <property type="protein sequence ID" value="MCV3754367.1"/>
    <property type="molecule type" value="Genomic_DNA"/>
</dbReference>
<gene>
    <name evidence="1" type="ORF">OF365_03185</name>
</gene>
<name>A0ABT3BQ20_9BACT</name>
<proteinExistence type="predicted"/>
<organism evidence="1 2">
    <name type="scientific">Ureaplasma zalophigenitalium</name>
    <dbReference type="NCBI Taxonomy" id="907723"/>
    <lineage>
        <taxon>Bacteria</taxon>
        <taxon>Bacillati</taxon>
        <taxon>Mycoplasmatota</taxon>
        <taxon>Mycoplasmoidales</taxon>
        <taxon>Mycoplasmoidaceae</taxon>
        <taxon>Ureaplasma</taxon>
    </lineage>
</organism>
<protein>
    <submittedName>
        <fullName evidence="1">Site-specific DNA-methyltransferase</fullName>
    </submittedName>
</protein>
<keyword evidence="2" id="KW-1185">Reference proteome</keyword>
<reference evidence="1 2" key="1">
    <citation type="journal article" date="2020" name="Int. J. Syst. Evol. Microbiol.">
        <title>Ureaplasma miroungigenitalium sp. nov. isolated from northern elephant seals (Mirounga angustirostris) and Ureaplasma zalophigenitalium sp. nov. isolated from California sea lions (Zalophus californianus).</title>
        <authorList>
            <person name="Volokhov D.V."/>
            <person name="Gulland F.M."/>
            <person name="Gao Y."/>
            <person name="Chizhikov V.E."/>
        </authorList>
    </citation>
    <scope>NUCLEOTIDE SEQUENCE [LARGE SCALE GENOMIC DNA]</scope>
    <source>
        <strain evidence="1 2">CSL7644-GEN</strain>
    </source>
</reference>
<evidence type="ECO:0000313" key="1">
    <source>
        <dbReference type="EMBL" id="MCV3754367.1"/>
    </source>
</evidence>
<comment type="caution">
    <text evidence="1">The sequence shown here is derived from an EMBL/GenBank/DDBJ whole genome shotgun (WGS) entry which is preliminary data.</text>
</comment>
<evidence type="ECO:0000313" key="2">
    <source>
        <dbReference type="Proteomes" id="UP001207252"/>
    </source>
</evidence>
<sequence>DEITYERLYRINHGKGTKNESFKWAEKHLPYLSNLNVFKVKKFDISINAKTNYNEVIKTLLKETFSHFNITHHNLDNNNLLRQLLALQPYEEEQDATK</sequence>
<feature type="non-terminal residue" evidence="1">
    <location>
        <position position="1"/>
    </location>
</feature>
<dbReference type="Proteomes" id="UP001207252">
    <property type="component" value="Unassembled WGS sequence"/>
</dbReference>
<accession>A0ABT3BQ20</accession>